<dbReference type="EMBL" id="OU963865">
    <property type="protein sequence ID" value="CAH0388990.1"/>
    <property type="molecule type" value="Genomic_DNA"/>
</dbReference>
<dbReference type="Proteomes" id="UP001152759">
    <property type="component" value="Chromosome 4"/>
</dbReference>
<dbReference type="AlphaFoldDB" id="A0A9P0F470"/>
<evidence type="ECO:0000256" key="3">
    <source>
        <dbReference type="ARBA" id="ARBA00015520"/>
    </source>
</evidence>
<organism evidence="6 7">
    <name type="scientific">Bemisia tabaci</name>
    <name type="common">Sweetpotato whitefly</name>
    <name type="synonym">Aleurodes tabaci</name>
    <dbReference type="NCBI Taxonomy" id="7038"/>
    <lineage>
        <taxon>Eukaryota</taxon>
        <taxon>Metazoa</taxon>
        <taxon>Ecdysozoa</taxon>
        <taxon>Arthropoda</taxon>
        <taxon>Hexapoda</taxon>
        <taxon>Insecta</taxon>
        <taxon>Pterygota</taxon>
        <taxon>Neoptera</taxon>
        <taxon>Paraneoptera</taxon>
        <taxon>Hemiptera</taxon>
        <taxon>Sternorrhyncha</taxon>
        <taxon>Aleyrodoidea</taxon>
        <taxon>Aleyrodidae</taxon>
        <taxon>Aleyrodinae</taxon>
        <taxon>Bemisia</taxon>
    </lineage>
</organism>
<sequence length="137" mass="16216">MDLEDFDQPKKIIRAKKAINKKTKVHIVFDEKARRDYLTGFSKRKQARKKKAEEEFKVLLKEEKKRIKQEARESYMKLTKSFEPVPEVEHLQTEEYDLGTHSVCITELSTDEIAKHNNWIGANRPVTIKEEEKKKCP</sequence>
<dbReference type="PANTHER" id="PTHR14577">
    <property type="entry name" value="NUCLEOLAR PROTEIN 12"/>
    <property type="match status" value="1"/>
</dbReference>
<dbReference type="Pfam" id="PF09805">
    <property type="entry name" value="Nop25"/>
    <property type="match status" value="1"/>
</dbReference>
<dbReference type="InterPro" id="IPR019186">
    <property type="entry name" value="Nucleolar_protein_12"/>
</dbReference>
<evidence type="ECO:0000256" key="4">
    <source>
        <dbReference type="ARBA" id="ARBA00023054"/>
    </source>
</evidence>
<comment type="subcellular location">
    <subcellularLocation>
        <location evidence="1">Nucleus</location>
        <location evidence="1">Nucleolus</location>
    </subcellularLocation>
</comment>
<keyword evidence="5" id="KW-0539">Nucleus</keyword>
<evidence type="ECO:0000313" key="6">
    <source>
        <dbReference type="EMBL" id="CAH0388990.1"/>
    </source>
</evidence>
<gene>
    <name evidence="6" type="ORF">BEMITA_LOCUS7865</name>
</gene>
<dbReference type="KEGG" id="btab:109031509"/>
<dbReference type="PANTHER" id="PTHR14577:SF0">
    <property type="entry name" value="NUCLEOLAR PROTEIN 12"/>
    <property type="match status" value="1"/>
</dbReference>
<comment type="similarity">
    <text evidence="2">Belongs to the RRP17 family.</text>
</comment>
<protein>
    <recommendedName>
        <fullName evidence="3">Nucleolar protein 12</fullName>
    </recommendedName>
</protein>
<name>A0A9P0F470_BEMTA</name>
<proteinExistence type="inferred from homology"/>
<keyword evidence="4" id="KW-0175">Coiled coil</keyword>
<keyword evidence="7" id="KW-1185">Reference proteome</keyword>
<dbReference type="GO" id="GO:0019843">
    <property type="term" value="F:rRNA binding"/>
    <property type="evidence" value="ECO:0007669"/>
    <property type="project" value="TreeGrafter"/>
</dbReference>
<dbReference type="GO" id="GO:0005730">
    <property type="term" value="C:nucleolus"/>
    <property type="evidence" value="ECO:0007669"/>
    <property type="project" value="UniProtKB-SubCell"/>
</dbReference>
<accession>A0A9P0F470</accession>
<evidence type="ECO:0000256" key="2">
    <source>
        <dbReference type="ARBA" id="ARBA00007175"/>
    </source>
</evidence>
<reference evidence="6" key="1">
    <citation type="submission" date="2021-12" db="EMBL/GenBank/DDBJ databases">
        <authorList>
            <person name="King R."/>
        </authorList>
    </citation>
    <scope>NUCLEOTIDE SEQUENCE</scope>
</reference>
<evidence type="ECO:0000256" key="1">
    <source>
        <dbReference type="ARBA" id="ARBA00004604"/>
    </source>
</evidence>
<evidence type="ECO:0000313" key="7">
    <source>
        <dbReference type="Proteomes" id="UP001152759"/>
    </source>
</evidence>
<evidence type="ECO:0000256" key="5">
    <source>
        <dbReference type="ARBA" id="ARBA00023242"/>
    </source>
</evidence>